<comment type="caution">
    <text evidence="1">The sequence shown here is derived from an EMBL/GenBank/DDBJ whole genome shotgun (WGS) entry which is preliminary data.</text>
</comment>
<organism evidence="1 2">
    <name type="scientific">Streptomyces pseudovenezuelae</name>
    <dbReference type="NCBI Taxonomy" id="67350"/>
    <lineage>
        <taxon>Bacteria</taxon>
        <taxon>Bacillati</taxon>
        <taxon>Actinomycetota</taxon>
        <taxon>Actinomycetes</taxon>
        <taxon>Kitasatosporales</taxon>
        <taxon>Streptomycetaceae</taxon>
        <taxon>Streptomyces</taxon>
        <taxon>Streptomyces aurantiacus group</taxon>
    </lineage>
</organism>
<dbReference type="Proteomes" id="UP001160499">
    <property type="component" value="Unassembled WGS sequence"/>
</dbReference>
<name>A0ABT6LNY6_9ACTN</name>
<dbReference type="EMBL" id="JARXVH010000008">
    <property type="protein sequence ID" value="MDH6218025.1"/>
    <property type="molecule type" value="Genomic_DNA"/>
</dbReference>
<evidence type="ECO:0000313" key="1">
    <source>
        <dbReference type="EMBL" id="MDH6218025.1"/>
    </source>
</evidence>
<reference evidence="1 2" key="1">
    <citation type="submission" date="2023-04" db="EMBL/GenBank/DDBJ databases">
        <title>Forest soil microbial communities from Buena Vista Peninsula, Colon Province, Panama.</title>
        <authorList>
            <person name="Bouskill N."/>
        </authorList>
    </citation>
    <scope>NUCLEOTIDE SEQUENCE [LARGE SCALE GENOMIC DNA]</scope>
    <source>
        <strain evidence="1 2">GGS1</strain>
    </source>
</reference>
<keyword evidence="2" id="KW-1185">Reference proteome</keyword>
<accession>A0ABT6LNY6</accession>
<proteinExistence type="predicted"/>
<protein>
    <recommendedName>
        <fullName evidence="3">Toxin-antitoxin system, toxin component</fullName>
    </recommendedName>
</protein>
<gene>
    <name evidence="1" type="ORF">M2283_005357</name>
</gene>
<evidence type="ECO:0000313" key="2">
    <source>
        <dbReference type="Proteomes" id="UP001160499"/>
    </source>
</evidence>
<sequence>MKKSVERLQRKLMAELTTAVTEAVRVPAEPKVIFETLCQVMSERRGRPVQLVMRSFPEELANTTTGLWLDLRDQDVIVVEANLAPDHQLVVLGHELWHMNAGHCGHDHDGTAVAARAAMTEEVDWDLARRVAARAQSHTEDELAAEGFGLLMGSRMGVWLAGPDTRQDLDDVARRISTALGCHGLQG</sequence>
<evidence type="ECO:0008006" key="3">
    <source>
        <dbReference type="Google" id="ProtNLM"/>
    </source>
</evidence>